<organism evidence="1 2">
    <name type="scientific">Luteibacter jiangsuensis</name>
    <dbReference type="NCBI Taxonomy" id="637577"/>
    <lineage>
        <taxon>Bacteria</taxon>
        <taxon>Pseudomonadati</taxon>
        <taxon>Pseudomonadota</taxon>
        <taxon>Gammaproteobacteria</taxon>
        <taxon>Lysobacterales</taxon>
        <taxon>Rhodanobacteraceae</taxon>
        <taxon>Luteibacter</taxon>
    </lineage>
</organism>
<sequence length="180" mass="19634">MSDGFRAKADTGSALAGLDQLKGPLGLSLARSMAVASGTVYRDEAKLLAPEETGLLKGAIYLAFKDDRSNNDHVTYSITWNAKKAPHGHLVEFGHWRYNKIINGHAQKSLREGLKRGRGPEDHVGPGALDVPVWVPAHPFLRPAFDLASTRATAAGIARGRERLPELLRAAYQPRDDEFV</sequence>
<dbReference type="EMBL" id="JAAQQR010000010">
    <property type="protein sequence ID" value="NID06652.1"/>
    <property type="molecule type" value="Genomic_DNA"/>
</dbReference>
<protein>
    <submittedName>
        <fullName evidence="1">HK97 gp10 family phage protein</fullName>
    </submittedName>
</protein>
<dbReference type="RefSeq" id="WP_167129241.1">
    <property type="nucleotide sequence ID" value="NZ_JAAQQR010000010.1"/>
</dbReference>
<gene>
    <name evidence="1" type="ORF">HBF26_17285</name>
</gene>
<dbReference type="Proteomes" id="UP001429601">
    <property type="component" value="Unassembled WGS sequence"/>
</dbReference>
<proteinExistence type="predicted"/>
<evidence type="ECO:0000313" key="1">
    <source>
        <dbReference type="EMBL" id="NID06652.1"/>
    </source>
</evidence>
<reference evidence="1 2" key="1">
    <citation type="journal article" date="2011" name="Curr. Microbiol.">
        <title>Luteibacter jiangsuensis sp. nov.: a methamidophos-degrading bacterium isolated from a methamidophos-manufacturing factory.</title>
        <authorList>
            <person name="Wang L."/>
            <person name="Wang G.L."/>
            <person name="Li S.P."/>
            <person name="Jiang J.D."/>
        </authorList>
    </citation>
    <scope>NUCLEOTIDE SEQUENCE [LARGE SCALE GENOMIC DNA]</scope>
    <source>
        <strain evidence="1 2">CGMCC 1.10133</strain>
    </source>
</reference>
<name>A0ABX0Q8J1_9GAMM</name>
<accession>A0ABX0Q8J1</accession>
<keyword evidence="2" id="KW-1185">Reference proteome</keyword>
<evidence type="ECO:0000313" key="2">
    <source>
        <dbReference type="Proteomes" id="UP001429601"/>
    </source>
</evidence>
<comment type="caution">
    <text evidence="1">The sequence shown here is derived from an EMBL/GenBank/DDBJ whole genome shotgun (WGS) entry which is preliminary data.</text>
</comment>